<proteinExistence type="predicted"/>
<accession>A0ABN9WTD7</accession>
<dbReference type="EMBL" id="CAUYUJ010019291">
    <property type="protein sequence ID" value="CAK0890051.1"/>
    <property type="molecule type" value="Genomic_DNA"/>
</dbReference>
<comment type="caution">
    <text evidence="1">The sequence shown here is derived from an EMBL/GenBank/DDBJ whole genome shotgun (WGS) entry which is preliminary data.</text>
</comment>
<keyword evidence="2" id="KW-1185">Reference proteome</keyword>
<reference evidence="1" key="1">
    <citation type="submission" date="2023-10" db="EMBL/GenBank/DDBJ databases">
        <authorList>
            <person name="Chen Y."/>
            <person name="Shah S."/>
            <person name="Dougan E. K."/>
            <person name="Thang M."/>
            <person name="Chan C."/>
        </authorList>
    </citation>
    <scope>NUCLEOTIDE SEQUENCE [LARGE SCALE GENOMIC DNA]</scope>
</reference>
<sequence length="65" mass="7438">MAELGAAAARYATKYGIACDRYDKHRRYDIKYGDELSEYDGGRDISAYPQNYFGFQGRDGHQGYD</sequence>
<protein>
    <recommendedName>
        <fullName evidence="3">20 kDa nuclear cap-binding protein</fullName>
    </recommendedName>
</protein>
<dbReference type="Proteomes" id="UP001189429">
    <property type="component" value="Unassembled WGS sequence"/>
</dbReference>
<name>A0ABN9WTD7_9DINO</name>
<evidence type="ECO:0000313" key="1">
    <source>
        <dbReference type="EMBL" id="CAK0890051.1"/>
    </source>
</evidence>
<organism evidence="1 2">
    <name type="scientific">Prorocentrum cordatum</name>
    <dbReference type="NCBI Taxonomy" id="2364126"/>
    <lineage>
        <taxon>Eukaryota</taxon>
        <taxon>Sar</taxon>
        <taxon>Alveolata</taxon>
        <taxon>Dinophyceae</taxon>
        <taxon>Prorocentrales</taxon>
        <taxon>Prorocentraceae</taxon>
        <taxon>Prorocentrum</taxon>
    </lineage>
</organism>
<evidence type="ECO:0000313" key="2">
    <source>
        <dbReference type="Proteomes" id="UP001189429"/>
    </source>
</evidence>
<feature type="non-terminal residue" evidence="1">
    <location>
        <position position="65"/>
    </location>
</feature>
<evidence type="ECO:0008006" key="3">
    <source>
        <dbReference type="Google" id="ProtNLM"/>
    </source>
</evidence>
<gene>
    <name evidence="1" type="ORF">PCOR1329_LOCUS70378</name>
</gene>